<accession>A0A9P4SA76</accession>
<dbReference type="PANTHER" id="PTHR13484:SF0">
    <property type="entry name" value="PRE-MRNA 3'-END-PROCESSING FACTOR FIP1"/>
    <property type="match status" value="1"/>
</dbReference>
<comment type="caution">
    <text evidence="7">The sequence shown here is derived from an EMBL/GenBank/DDBJ whole genome shotgun (WGS) entry which is preliminary data.</text>
</comment>
<dbReference type="GO" id="GO:0005847">
    <property type="term" value="C:mRNA cleavage and polyadenylation specificity factor complex"/>
    <property type="evidence" value="ECO:0007669"/>
    <property type="project" value="TreeGrafter"/>
</dbReference>
<feature type="region of interest" description="Disordered" evidence="5">
    <location>
        <begin position="279"/>
        <end position="340"/>
    </location>
</feature>
<comment type="similarity">
    <text evidence="2">Belongs to the FIP1 family.</text>
</comment>
<dbReference type="GO" id="GO:0006397">
    <property type="term" value="P:mRNA processing"/>
    <property type="evidence" value="ECO:0007669"/>
    <property type="project" value="UniProtKB-KW"/>
</dbReference>
<feature type="compositionally biased region" description="Low complexity" evidence="5">
    <location>
        <begin position="279"/>
        <end position="291"/>
    </location>
</feature>
<evidence type="ECO:0000313" key="8">
    <source>
        <dbReference type="Proteomes" id="UP000799429"/>
    </source>
</evidence>
<gene>
    <name evidence="7" type="ORF">M501DRAFT_1004794</name>
</gene>
<evidence type="ECO:0000256" key="5">
    <source>
        <dbReference type="SAM" id="MobiDB-lite"/>
    </source>
</evidence>
<evidence type="ECO:0000256" key="1">
    <source>
        <dbReference type="ARBA" id="ARBA00004123"/>
    </source>
</evidence>
<dbReference type="Proteomes" id="UP000799429">
    <property type="component" value="Unassembled WGS sequence"/>
</dbReference>
<evidence type="ECO:0000256" key="4">
    <source>
        <dbReference type="ARBA" id="ARBA00023242"/>
    </source>
</evidence>
<feature type="compositionally biased region" description="Low complexity" evidence="5">
    <location>
        <begin position="299"/>
        <end position="309"/>
    </location>
</feature>
<feature type="compositionally biased region" description="Acidic residues" evidence="5">
    <location>
        <begin position="45"/>
        <end position="63"/>
    </location>
</feature>
<name>A0A9P4SA76_9PEZI</name>
<evidence type="ECO:0000256" key="2">
    <source>
        <dbReference type="ARBA" id="ARBA00007459"/>
    </source>
</evidence>
<dbReference type="PANTHER" id="PTHR13484">
    <property type="entry name" value="FIP1-LIKE 1 PROTEIN"/>
    <property type="match status" value="1"/>
</dbReference>
<dbReference type="InterPro" id="IPR007854">
    <property type="entry name" value="Fip1_dom"/>
</dbReference>
<evidence type="ECO:0000259" key="6">
    <source>
        <dbReference type="Pfam" id="PF05182"/>
    </source>
</evidence>
<keyword evidence="4" id="KW-0539">Nucleus</keyword>
<proteinExistence type="inferred from homology"/>
<evidence type="ECO:0000313" key="7">
    <source>
        <dbReference type="EMBL" id="KAF2838943.1"/>
    </source>
</evidence>
<feature type="compositionally biased region" description="Gly residues" evidence="5">
    <location>
        <begin position="310"/>
        <end position="334"/>
    </location>
</feature>
<evidence type="ECO:0000256" key="3">
    <source>
        <dbReference type="ARBA" id="ARBA00022664"/>
    </source>
</evidence>
<reference evidence="7" key="1">
    <citation type="journal article" date="2020" name="Stud. Mycol.">
        <title>101 Dothideomycetes genomes: a test case for predicting lifestyles and emergence of pathogens.</title>
        <authorList>
            <person name="Haridas S."/>
            <person name="Albert R."/>
            <person name="Binder M."/>
            <person name="Bloem J."/>
            <person name="Labutti K."/>
            <person name="Salamov A."/>
            <person name="Andreopoulos B."/>
            <person name="Baker S."/>
            <person name="Barry K."/>
            <person name="Bills G."/>
            <person name="Bluhm B."/>
            <person name="Cannon C."/>
            <person name="Castanera R."/>
            <person name="Culley D."/>
            <person name="Daum C."/>
            <person name="Ezra D."/>
            <person name="Gonzalez J."/>
            <person name="Henrissat B."/>
            <person name="Kuo A."/>
            <person name="Liang C."/>
            <person name="Lipzen A."/>
            <person name="Lutzoni F."/>
            <person name="Magnuson J."/>
            <person name="Mondo S."/>
            <person name="Nolan M."/>
            <person name="Ohm R."/>
            <person name="Pangilinan J."/>
            <person name="Park H.-J."/>
            <person name="Ramirez L."/>
            <person name="Alfaro M."/>
            <person name="Sun H."/>
            <person name="Tritt A."/>
            <person name="Yoshinaga Y."/>
            <person name="Zwiers L.-H."/>
            <person name="Turgeon B."/>
            <person name="Goodwin S."/>
            <person name="Spatafora J."/>
            <person name="Crous P."/>
            <person name="Grigoriev I."/>
        </authorList>
    </citation>
    <scope>NUCLEOTIDE SEQUENCE</scope>
    <source>
        <strain evidence="7">CBS 101060</strain>
    </source>
</reference>
<feature type="compositionally biased region" description="Low complexity" evidence="5">
    <location>
        <begin position="15"/>
        <end position="28"/>
    </location>
</feature>
<dbReference type="EMBL" id="MU006096">
    <property type="protein sequence ID" value="KAF2838943.1"/>
    <property type="molecule type" value="Genomic_DNA"/>
</dbReference>
<protein>
    <recommendedName>
        <fullName evidence="6">Pre-mRNA polyadenylation factor Fip1 domain-containing protein</fullName>
    </recommendedName>
</protein>
<keyword evidence="8" id="KW-1185">Reference proteome</keyword>
<dbReference type="InterPro" id="IPR051187">
    <property type="entry name" value="Pre-mRNA_3'-end_processing_reg"/>
</dbReference>
<dbReference type="Pfam" id="PF05182">
    <property type="entry name" value="Fip1"/>
    <property type="match status" value="1"/>
</dbReference>
<feature type="compositionally biased region" description="Polar residues" evidence="5">
    <location>
        <begin position="86"/>
        <end position="102"/>
    </location>
</feature>
<comment type="subcellular location">
    <subcellularLocation>
        <location evidence="1">Nucleus</location>
    </subcellularLocation>
</comment>
<organism evidence="7 8">
    <name type="scientific">Patellaria atrata CBS 101060</name>
    <dbReference type="NCBI Taxonomy" id="1346257"/>
    <lineage>
        <taxon>Eukaryota</taxon>
        <taxon>Fungi</taxon>
        <taxon>Dikarya</taxon>
        <taxon>Ascomycota</taxon>
        <taxon>Pezizomycotina</taxon>
        <taxon>Dothideomycetes</taxon>
        <taxon>Dothideomycetes incertae sedis</taxon>
        <taxon>Patellariales</taxon>
        <taxon>Patellariaceae</taxon>
        <taxon>Patellaria</taxon>
    </lineage>
</organism>
<dbReference type="OrthoDB" id="1917198at2759"/>
<dbReference type="AlphaFoldDB" id="A0A9P4SA76"/>
<feature type="region of interest" description="Disordered" evidence="5">
    <location>
        <begin position="1"/>
        <end position="107"/>
    </location>
</feature>
<keyword evidence="3" id="KW-0507">mRNA processing</keyword>
<sequence length="340" mass="36066">MEEEDDDFYAPNGGATAATSAEAQTSNSFSSNAQAAVKEEKGDEGLEEGEEEEEDDSESDIDIITERKDEPVALPSRFPAVKPEPTRTTSGTPLDRSTSQQPAAAPHSKAIPIIAPKPGSSYPEVRTSTVDVNANPIWEQTGKPVTQLDIDADLAEHAKPWRLPGSDQSDYFNYGFDEFTWTSYCLRQNNMAQNLSQQKNESAQFQQMFGGAMPGIPGAGAMPSMPSAAGMPSIPGMPGQDDMMATMTQYMMANGITDPSQIDFNAFMAQMQGGGAAQAGQGQAQQAGMAGVPSGPAAQQQQQQQQQQGQYGGGGQQGNYGYGAQQGGGNFGGKGRGRRW</sequence>
<feature type="domain" description="Pre-mRNA polyadenylation factor Fip1" evidence="6">
    <location>
        <begin position="149"/>
        <end position="191"/>
    </location>
</feature>